<proteinExistence type="predicted"/>
<dbReference type="Proteomes" id="UP000658514">
    <property type="component" value="Unassembled WGS sequence"/>
</dbReference>
<dbReference type="EMBL" id="JACJQH010000066">
    <property type="protein sequence ID" value="MBD2199735.1"/>
    <property type="molecule type" value="Genomic_DNA"/>
</dbReference>
<organism evidence="1 2">
    <name type="scientific">Calothrix parietina FACHB-288</name>
    <dbReference type="NCBI Taxonomy" id="2692896"/>
    <lineage>
        <taxon>Bacteria</taxon>
        <taxon>Bacillati</taxon>
        <taxon>Cyanobacteriota</taxon>
        <taxon>Cyanophyceae</taxon>
        <taxon>Nostocales</taxon>
        <taxon>Calotrichaceae</taxon>
        <taxon>Calothrix</taxon>
    </lineage>
</organism>
<reference evidence="1 2" key="1">
    <citation type="journal article" date="2020" name="ISME J.">
        <title>Comparative genomics reveals insights into cyanobacterial evolution and habitat adaptation.</title>
        <authorList>
            <person name="Chen M.Y."/>
            <person name="Teng W.K."/>
            <person name="Zhao L."/>
            <person name="Hu C.X."/>
            <person name="Zhou Y.K."/>
            <person name="Han B.P."/>
            <person name="Song L.R."/>
            <person name="Shu W.S."/>
        </authorList>
    </citation>
    <scope>NUCLEOTIDE SEQUENCE [LARGE SCALE GENOMIC DNA]</scope>
    <source>
        <strain evidence="1 2">FACHB-288</strain>
    </source>
</reference>
<evidence type="ECO:0000313" key="1">
    <source>
        <dbReference type="EMBL" id="MBD2199735.1"/>
    </source>
</evidence>
<sequence length="74" mass="8412">MSSNAQEIYSQVITNLSPIERLRLATMILNDLVQQNLSVIDYSDTWTEQDQLDLASFSLQYAASIFPDNEEIAE</sequence>
<accession>A0ABR8AKJ4</accession>
<dbReference type="RefSeq" id="WP_190549503.1">
    <property type="nucleotide sequence ID" value="NZ_CAWPNO010000102.1"/>
</dbReference>
<keyword evidence="2" id="KW-1185">Reference proteome</keyword>
<evidence type="ECO:0000313" key="2">
    <source>
        <dbReference type="Proteomes" id="UP000658514"/>
    </source>
</evidence>
<gene>
    <name evidence="1" type="ORF">H6G24_30395</name>
</gene>
<comment type="caution">
    <text evidence="1">The sequence shown here is derived from an EMBL/GenBank/DDBJ whole genome shotgun (WGS) entry which is preliminary data.</text>
</comment>
<protein>
    <submittedName>
        <fullName evidence="1">Uncharacterized protein</fullName>
    </submittedName>
</protein>
<name>A0ABR8AKJ4_9CYAN</name>